<accession>A0ABN9QXV5</accession>
<feature type="non-terminal residue" evidence="2">
    <location>
        <position position="221"/>
    </location>
</feature>
<name>A0ABN9QXV5_9DINO</name>
<evidence type="ECO:0000313" key="3">
    <source>
        <dbReference type="Proteomes" id="UP001189429"/>
    </source>
</evidence>
<sequence>MLRCPAGLAEVHIPAIRAHPLFRRYAEVNKTIMMEICHRAVARLFLTRSDALFADGDIPTQPRMYFVKDGRLAYVQNVDSMCLANEVVTAGQWFCEATLWTNWVHQGSMSARRACNLLSLDSEAFQRLLTPVQATDHSVRNYAAAFVAQLNDPCRRLTDLTDQDMDLAQMAVDACPPVIIKRVAFDIRKLNPRSSDMHALKPNASARRELVPSSAWFLAAR</sequence>
<proteinExistence type="predicted"/>
<comment type="caution">
    <text evidence="2">The sequence shown here is derived from an EMBL/GenBank/DDBJ whole genome shotgun (WGS) entry which is preliminary data.</text>
</comment>
<evidence type="ECO:0000259" key="1">
    <source>
        <dbReference type="PROSITE" id="PS50042"/>
    </source>
</evidence>
<dbReference type="InterPro" id="IPR018490">
    <property type="entry name" value="cNMP-bd_dom_sf"/>
</dbReference>
<dbReference type="Proteomes" id="UP001189429">
    <property type="component" value="Unassembled WGS sequence"/>
</dbReference>
<dbReference type="Pfam" id="PF00027">
    <property type="entry name" value="cNMP_binding"/>
    <property type="match status" value="1"/>
</dbReference>
<gene>
    <name evidence="2" type="ORF">PCOR1329_LOCUS15209</name>
</gene>
<dbReference type="InterPro" id="IPR000595">
    <property type="entry name" value="cNMP-bd_dom"/>
</dbReference>
<dbReference type="EMBL" id="CAUYUJ010004581">
    <property type="protein sequence ID" value="CAK0810169.1"/>
    <property type="molecule type" value="Genomic_DNA"/>
</dbReference>
<protein>
    <recommendedName>
        <fullName evidence="1">Cyclic nucleotide-binding domain-containing protein</fullName>
    </recommendedName>
</protein>
<keyword evidence="3" id="KW-1185">Reference proteome</keyword>
<organism evidence="2 3">
    <name type="scientific">Prorocentrum cordatum</name>
    <dbReference type="NCBI Taxonomy" id="2364126"/>
    <lineage>
        <taxon>Eukaryota</taxon>
        <taxon>Sar</taxon>
        <taxon>Alveolata</taxon>
        <taxon>Dinophyceae</taxon>
        <taxon>Prorocentrales</taxon>
        <taxon>Prorocentraceae</taxon>
        <taxon>Prorocentrum</taxon>
    </lineage>
</organism>
<dbReference type="SUPFAM" id="SSF51206">
    <property type="entry name" value="cAMP-binding domain-like"/>
    <property type="match status" value="1"/>
</dbReference>
<dbReference type="Gene3D" id="2.60.120.10">
    <property type="entry name" value="Jelly Rolls"/>
    <property type="match status" value="1"/>
</dbReference>
<dbReference type="CDD" id="cd00038">
    <property type="entry name" value="CAP_ED"/>
    <property type="match status" value="1"/>
</dbReference>
<feature type="domain" description="Cyclic nucleotide-binding" evidence="1">
    <location>
        <begin position="64"/>
        <end position="129"/>
    </location>
</feature>
<reference evidence="2" key="1">
    <citation type="submission" date="2023-10" db="EMBL/GenBank/DDBJ databases">
        <authorList>
            <person name="Chen Y."/>
            <person name="Shah S."/>
            <person name="Dougan E. K."/>
            <person name="Thang M."/>
            <person name="Chan C."/>
        </authorList>
    </citation>
    <scope>NUCLEOTIDE SEQUENCE [LARGE SCALE GENOMIC DNA]</scope>
</reference>
<dbReference type="InterPro" id="IPR014710">
    <property type="entry name" value="RmlC-like_jellyroll"/>
</dbReference>
<evidence type="ECO:0000313" key="2">
    <source>
        <dbReference type="EMBL" id="CAK0810169.1"/>
    </source>
</evidence>
<dbReference type="PROSITE" id="PS50042">
    <property type="entry name" value="CNMP_BINDING_3"/>
    <property type="match status" value="1"/>
</dbReference>